<dbReference type="RefSeq" id="WP_008792880.1">
    <property type="nucleotide sequence ID" value="NZ_CP083622.1"/>
</dbReference>
<gene>
    <name evidence="2" type="ORF">PM738_15375</name>
</gene>
<dbReference type="AlphaFoldDB" id="A0AB35INJ7"/>
<proteinExistence type="predicted"/>
<name>A0AB35INJ7_9FIRM</name>
<dbReference type="InterPro" id="IPR012337">
    <property type="entry name" value="RNaseH-like_sf"/>
</dbReference>
<feature type="domain" description="Transposase IS4-like" evidence="1">
    <location>
        <begin position="38"/>
        <end position="180"/>
    </location>
</feature>
<dbReference type="GO" id="GO:0006313">
    <property type="term" value="P:DNA transposition"/>
    <property type="evidence" value="ECO:0007669"/>
    <property type="project" value="InterPro"/>
</dbReference>
<dbReference type="Proteomes" id="UP001211987">
    <property type="component" value="Unassembled WGS sequence"/>
</dbReference>
<reference evidence="2" key="1">
    <citation type="submission" date="2023-01" db="EMBL/GenBank/DDBJ databases">
        <title>Human gut microbiome strain richness.</title>
        <authorList>
            <person name="Chen-Liaw A."/>
        </authorList>
    </citation>
    <scope>NUCLEOTIDE SEQUENCE</scope>
    <source>
        <strain evidence="2">1001217st2_G6_1001217B_191108</strain>
    </source>
</reference>
<evidence type="ECO:0000313" key="2">
    <source>
        <dbReference type="EMBL" id="MDB7085188.1"/>
    </source>
</evidence>
<protein>
    <submittedName>
        <fullName evidence="2">Transposase</fullName>
    </submittedName>
</protein>
<dbReference type="InterPro" id="IPR002559">
    <property type="entry name" value="Transposase_11"/>
</dbReference>
<dbReference type="SUPFAM" id="SSF53098">
    <property type="entry name" value="Ribonuclease H-like"/>
    <property type="match status" value="1"/>
</dbReference>
<organism evidence="2 3">
    <name type="scientific">Thomasclavelia ramosa</name>
    <dbReference type="NCBI Taxonomy" id="1547"/>
    <lineage>
        <taxon>Bacteria</taxon>
        <taxon>Bacillati</taxon>
        <taxon>Bacillota</taxon>
        <taxon>Erysipelotrichia</taxon>
        <taxon>Erysipelotrichales</taxon>
        <taxon>Coprobacillaceae</taxon>
        <taxon>Thomasclavelia</taxon>
    </lineage>
</organism>
<comment type="caution">
    <text evidence="2">The sequence shown here is derived from an EMBL/GenBank/DDBJ whole genome shotgun (WGS) entry which is preliminary data.</text>
</comment>
<accession>A0AB35INJ7</accession>
<dbReference type="Pfam" id="PF01609">
    <property type="entry name" value="DDE_Tnp_1"/>
    <property type="match status" value="1"/>
</dbReference>
<dbReference type="EMBL" id="JAQLKE010000033">
    <property type="protein sequence ID" value="MDB7085188.1"/>
    <property type="molecule type" value="Genomic_DNA"/>
</dbReference>
<sequence>MISLMAFLLISQQKQATHSEMPLALQHLYATSDLYKDMKVIYLADRCYGSAGLICFFDYLGYYYCVRGKSYFYKSQISQMKSNNEYITININDKWLKRFSFSPEAIEYRRKNSELKIRVVKRNYIYYDELEMRQVQEMTYFTNLPKEEFEKRKMEALYSKRLDIEVAYKTLKTQLELERNVSTNV</sequence>
<evidence type="ECO:0000259" key="1">
    <source>
        <dbReference type="Pfam" id="PF01609"/>
    </source>
</evidence>
<evidence type="ECO:0000313" key="3">
    <source>
        <dbReference type="Proteomes" id="UP001211987"/>
    </source>
</evidence>
<dbReference type="GO" id="GO:0004803">
    <property type="term" value="F:transposase activity"/>
    <property type="evidence" value="ECO:0007669"/>
    <property type="project" value="InterPro"/>
</dbReference>
<dbReference type="GO" id="GO:0003677">
    <property type="term" value="F:DNA binding"/>
    <property type="evidence" value="ECO:0007669"/>
    <property type="project" value="InterPro"/>
</dbReference>